<keyword evidence="14" id="KW-1185">Reference proteome</keyword>
<dbReference type="OrthoDB" id="1925812at2759"/>
<keyword evidence="6" id="KW-1015">Disulfide bond</keyword>
<dbReference type="InterPro" id="IPR043325">
    <property type="entry name" value="LTSS"/>
</dbReference>
<sequence>MASKKIFTLFFLLSSWVLVGFSELDLTTTILKGDSGSGGNSLAPCIQKLIPCQAYLKPPSNPPASCCLTLKEMIADDPTCLCRVFDDADFLRSLNVTQDEALKLPKACGANADVSECKKLAASPPANSATSSPLPNSTNSNSATSSRSKSAVAYGISSFAGSGFTALFMILIISALQA</sequence>
<keyword evidence="10" id="KW-0812">Transmembrane</keyword>
<comment type="subcellular location">
    <subcellularLocation>
        <location evidence="1">Cell membrane</location>
        <topology evidence="1">Lipid-anchor</topology>
        <topology evidence="1">GPI-anchor</topology>
    </subcellularLocation>
</comment>
<comment type="similarity">
    <text evidence="2">Belongs to the plant LTP family.</text>
</comment>
<keyword evidence="7" id="KW-0325">Glycoprotein</keyword>
<dbReference type="InterPro" id="IPR016140">
    <property type="entry name" value="Bifunc_inhib/LTP/seed_store"/>
</dbReference>
<dbReference type="CDD" id="cd00010">
    <property type="entry name" value="AAI_LTSS"/>
    <property type="match status" value="1"/>
</dbReference>
<keyword evidence="5 11" id="KW-0732">Signal</keyword>
<feature type="region of interest" description="Disordered" evidence="9">
    <location>
        <begin position="124"/>
        <end position="145"/>
    </location>
</feature>
<evidence type="ECO:0000256" key="2">
    <source>
        <dbReference type="ARBA" id="ARBA00009748"/>
    </source>
</evidence>
<dbReference type="EMBL" id="RXIC02000023">
    <property type="protein sequence ID" value="KAB1212220.1"/>
    <property type="molecule type" value="Genomic_DNA"/>
</dbReference>
<evidence type="ECO:0000256" key="11">
    <source>
        <dbReference type="SAM" id="SignalP"/>
    </source>
</evidence>
<evidence type="ECO:0000259" key="12">
    <source>
        <dbReference type="SMART" id="SM00499"/>
    </source>
</evidence>
<feature type="signal peptide" evidence="11">
    <location>
        <begin position="1"/>
        <end position="22"/>
    </location>
</feature>
<dbReference type="GO" id="GO:0098552">
    <property type="term" value="C:side of membrane"/>
    <property type="evidence" value="ECO:0007669"/>
    <property type="project" value="UniProtKB-KW"/>
</dbReference>
<dbReference type="GO" id="GO:0005886">
    <property type="term" value="C:plasma membrane"/>
    <property type="evidence" value="ECO:0007669"/>
    <property type="project" value="UniProtKB-SubCell"/>
</dbReference>
<evidence type="ECO:0000256" key="7">
    <source>
        <dbReference type="ARBA" id="ARBA00023180"/>
    </source>
</evidence>
<accession>A0A6A1VMJ6</accession>
<keyword evidence="4" id="KW-0336">GPI-anchor</keyword>
<keyword evidence="10" id="KW-1133">Transmembrane helix</keyword>
<dbReference type="Gene3D" id="1.10.110.10">
    <property type="entry name" value="Plant lipid-transfer and hydrophobic proteins"/>
    <property type="match status" value="1"/>
</dbReference>
<protein>
    <submittedName>
        <fullName evidence="13">Lipid transfer-like protein VAS</fullName>
    </submittedName>
</protein>
<dbReference type="PANTHER" id="PTHR33044">
    <property type="entry name" value="BIFUNCTIONAL INHIBITOR/LIPID-TRANSFER PROTEIN/SEED STORAGE 2S ALBUMIN SUPERFAMILY PROTEIN-RELATED"/>
    <property type="match status" value="1"/>
</dbReference>
<evidence type="ECO:0000256" key="9">
    <source>
        <dbReference type="SAM" id="MobiDB-lite"/>
    </source>
</evidence>
<dbReference type="Pfam" id="PF14368">
    <property type="entry name" value="LTP_2"/>
    <property type="match status" value="1"/>
</dbReference>
<evidence type="ECO:0000313" key="13">
    <source>
        <dbReference type="EMBL" id="KAB1212220.1"/>
    </source>
</evidence>
<gene>
    <name evidence="13" type="ORF">CJ030_MR5G024988</name>
</gene>
<evidence type="ECO:0000256" key="8">
    <source>
        <dbReference type="ARBA" id="ARBA00023288"/>
    </source>
</evidence>
<name>A0A6A1VMJ6_9ROSI</name>
<evidence type="ECO:0000256" key="3">
    <source>
        <dbReference type="ARBA" id="ARBA00022475"/>
    </source>
</evidence>
<dbReference type="SUPFAM" id="SSF47699">
    <property type="entry name" value="Bifunctional inhibitor/lipid-transfer protein/seed storage 2S albumin"/>
    <property type="match status" value="1"/>
</dbReference>
<feature type="chain" id="PRO_5025511961" evidence="11">
    <location>
        <begin position="23"/>
        <end position="178"/>
    </location>
</feature>
<keyword evidence="8" id="KW-0449">Lipoprotein</keyword>
<reference evidence="13 14" key="1">
    <citation type="journal article" date="2019" name="Plant Biotechnol. J.">
        <title>The red bayberry genome and genetic basis of sex determination.</title>
        <authorList>
            <person name="Jia H.M."/>
            <person name="Jia H.J."/>
            <person name="Cai Q.L."/>
            <person name="Wang Y."/>
            <person name="Zhao H.B."/>
            <person name="Yang W.F."/>
            <person name="Wang G.Y."/>
            <person name="Li Y.H."/>
            <person name="Zhan D.L."/>
            <person name="Shen Y.T."/>
            <person name="Niu Q.F."/>
            <person name="Chang L."/>
            <person name="Qiu J."/>
            <person name="Zhao L."/>
            <person name="Xie H.B."/>
            <person name="Fu W.Y."/>
            <person name="Jin J."/>
            <person name="Li X.W."/>
            <person name="Jiao Y."/>
            <person name="Zhou C.C."/>
            <person name="Tu T."/>
            <person name="Chai C.Y."/>
            <person name="Gao J.L."/>
            <person name="Fan L.J."/>
            <person name="van de Weg E."/>
            <person name="Wang J.Y."/>
            <person name="Gao Z.S."/>
        </authorList>
    </citation>
    <scope>NUCLEOTIDE SEQUENCE [LARGE SCALE GENOMIC DNA]</scope>
    <source>
        <tissue evidence="13">Leaves</tissue>
    </source>
</reference>
<dbReference type="InterPro" id="IPR036312">
    <property type="entry name" value="Bifun_inhib/LTP/seed_sf"/>
</dbReference>
<feature type="domain" description="Bifunctional inhibitor/plant lipid transfer protein/seed storage helical" evidence="12">
    <location>
        <begin position="45"/>
        <end position="117"/>
    </location>
</feature>
<evidence type="ECO:0000256" key="6">
    <source>
        <dbReference type="ARBA" id="ARBA00023157"/>
    </source>
</evidence>
<comment type="caution">
    <text evidence="13">The sequence shown here is derived from an EMBL/GenBank/DDBJ whole genome shotgun (WGS) entry which is preliminary data.</text>
</comment>
<evidence type="ECO:0000256" key="1">
    <source>
        <dbReference type="ARBA" id="ARBA00004609"/>
    </source>
</evidence>
<evidence type="ECO:0000313" key="14">
    <source>
        <dbReference type="Proteomes" id="UP000516437"/>
    </source>
</evidence>
<dbReference type="AlphaFoldDB" id="A0A6A1VMJ6"/>
<evidence type="ECO:0000256" key="5">
    <source>
        <dbReference type="ARBA" id="ARBA00022729"/>
    </source>
</evidence>
<evidence type="ECO:0000256" key="4">
    <source>
        <dbReference type="ARBA" id="ARBA00022622"/>
    </source>
</evidence>
<keyword evidence="10" id="KW-0472">Membrane</keyword>
<organism evidence="13 14">
    <name type="scientific">Morella rubra</name>
    <name type="common">Chinese bayberry</name>
    <dbReference type="NCBI Taxonomy" id="262757"/>
    <lineage>
        <taxon>Eukaryota</taxon>
        <taxon>Viridiplantae</taxon>
        <taxon>Streptophyta</taxon>
        <taxon>Embryophyta</taxon>
        <taxon>Tracheophyta</taxon>
        <taxon>Spermatophyta</taxon>
        <taxon>Magnoliopsida</taxon>
        <taxon>eudicotyledons</taxon>
        <taxon>Gunneridae</taxon>
        <taxon>Pentapetalae</taxon>
        <taxon>rosids</taxon>
        <taxon>fabids</taxon>
        <taxon>Fagales</taxon>
        <taxon>Myricaceae</taxon>
        <taxon>Morella</taxon>
    </lineage>
</organism>
<evidence type="ECO:0000256" key="10">
    <source>
        <dbReference type="SAM" id="Phobius"/>
    </source>
</evidence>
<feature type="transmembrane region" description="Helical" evidence="10">
    <location>
        <begin position="151"/>
        <end position="176"/>
    </location>
</feature>
<proteinExistence type="inferred from homology"/>
<dbReference type="SMART" id="SM00499">
    <property type="entry name" value="AAI"/>
    <property type="match status" value="1"/>
</dbReference>
<dbReference type="Proteomes" id="UP000516437">
    <property type="component" value="Chromosome 5"/>
</dbReference>
<keyword evidence="3" id="KW-1003">Cell membrane</keyword>